<evidence type="ECO:0000313" key="3">
    <source>
        <dbReference type="Proteomes" id="UP000465221"/>
    </source>
</evidence>
<feature type="compositionally biased region" description="Polar residues" evidence="1">
    <location>
        <begin position="88"/>
        <end position="104"/>
    </location>
</feature>
<feature type="region of interest" description="Disordered" evidence="1">
    <location>
        <begin position="83"/>
        <end position="104"/>
    </location>
</feature>
<dbReference type="Proteomes" id="UP000465221">
    <property type="component" value="Unassembled WGS sequence"/>
</dbReference>
<feature type="compositionally biased region" description="Polar residues" evidence="1">
    <location>
        <begin position="1"/>
        <end position="18"/>
    </location>
</feature>
<proteinExistence type="predicted"/>
<dbReference type="AlphaFoldDB" id="A0A8H3XRX3"/>
<feature type="region of interest" description="Disordered" evidence="1">
    <location>
        <begin position="1"/>
        <end position="22"/>
    </location>
</feature>
<reference evidence="2 3" key="1">
    <citation type="submission" date="2020-01" db="EMBL/GenBank/DDBJ databases">
        <title>Draft genome sequence of Aspergillus udagawae IFM 46972.</title>
        <authorList>
            <person name="Takahashi H."/>
            <person name="Yaguchi T."/>
        </authorList>
    </citation>
    <scope>NUCLEOTIDE SEQUENCE [LARGE SCALE GENOMIC DNA]</scope>
    <source>
        <strain evidence="2 3">IFM 46972</strain>
    </source>
</reference>
<sequence>MSSYPTSAEATGTTNVGNNKPIIEPASASWFTDYIMDVKLESKDGTDIPLYNEKLMTHVTQITNGGPYVIDRVHSDRWKLRLEGKRGSGQTQRPVGTTSPENKTMSLKDGKVNTQRISSPTMWKNGGEHNRFVAVRCPKMDNPAIAVKVNGHYGGLHWVGLFVKSRTDDTNQFIAVRTTHRLLPDYAERTKKYEGHEKWYHPDLAVDLVDRTLTLFPKQLYGTKGNLPDLSDKFVTTDPENDIGAWHLNLGGIHPRYKYVWQAAGKTILRVQHPGKFPPWVPEEPLPNLIPAPGAIDYISGIKLKEESVTPKGGGWTVLLTILGDFNGFVTAAGKAFDAYKKIKGSAKECAAVEIEEVEEVEKPNTADIPTIAEKIRNGTIANRDFGSFVQDPYPEPPDEFLLDFNREDPDSARWAGAGHDRESCHCLICRMYLRIYY</sequence>
<name>A0A8H3XRX3_9EURO</name>
<comment type="caution">
    <text evidence="2">The sequence shown here is derived from an EMBL/GenBank/DDBJ whole genome shotgun (WGS) entry which is preliminary data.</text>
</comment>
<organism evidence="2 3">
    <name type="scientific">Aspergillus udagawae</name>
    <dbReference type="NCBI Taxonomy" id="91492"/>
    <lineage>
        <taxon>Eukaryota</taxon>
        <taxon>Fungi</taxon>
        <taxon>Dikarya</taxon>
        <taxon>Ascomycota</taxon>
        <taxon>Pezizomycotina</taxon>
        <taxon>Eurotiomycetes</taxon>
        <taxon>Eurotiomycetidae</taxon>
        <taxon>Eurotiales</taxon>
        <taxon>Aspergillaceae</taxon>
        <taxon>Aspergillus</taxon>
        <taxon>Aspergillus subgen. Fumigati</taxon>
    </lineage>
</organism>
<protein>
    <submittedName>
        <fullName evidence="2">Uncharacterized protein</fullName>
    </submittedName>
</protein>
<gene>
    <name evidence="2" type="ORF">IFM46972_11452</name>
</gene>
<evidence type="ECO:0000256" key="1">
    <source>
        <dbReference type="SAM" id="MobiDB-lite"/>
    </source>
</evidence>
<dbReference type="EMBL" id="BLKC01000229">
    <property type="protein sequence ID" value="GFF59694.1"/>
    <property type="molecule type" value="Genomic_DNA"/>
</dbReference>
<accession>A0A8H3XRX3</accession>
<evidence type="ECO:0000313" key="2">
    <source>
        <dbReference type="EMBL" id="GFF59694.1"/>
    </source>
</evidence>